<dbReference type="Gene3D" id="1.10.3210.10">
    <property type="entry name" value="Hypothetical protein af1432"/>
    <property type="match status" value="1"/>
</dbReference>
<name>A0A8J3PY22_9ACTN</name>
<sequence length="335" mass="38288">MKIDLDGVNAPVSLPDELRHRILRLRHITGFVTTFGEEQDPRVKVFARLWHVQRVTSLARQLATDSDSVDLDRIIGLAWMHDLNRWPFAHNIERGSFDQAANVADYFEGLGLPGRDISDLGGIHRKDLLSLSPEARVVLFADALTGIVEDLLFAVTGLNVHPRLIPDDIDALLGYALKKDPLLSECRALTEQFHDARFPDVELYCAGFNSLFQELVQRFLSHHHVYDIEQDYPGVFDIARMVKETFTRPVIFPINNERVCRSSWLRHKVLPWYFQMKGGSRARLLEMDETQFVDEVTSAPHSPFTRTEFVPDIDVVQRELPHLAFVNAGPGTRQR</sequence>
<dbReference type="AlphaFoldDB" id="A0A8J3PY22"/>
<comment type="caution">
    <text evidence="1">The sequence shown here is derived from an EMBL/GenBank/DDBJ whole genome shotgun (WGS) entry which is preliminary data.</text>
</comment>
<dbReference type="SUPFAM" id="SSF109604">
    <property type="entry name" value="HD-domain/PDEase-like"/>
    <property type="match status" value="1"/>
</dbReference>
<proteinExistence type="predicted"/>
<dbReference type="RefSeq" id="WP_203886457.1">
    <property type="nucleotide sequence ID" value="NZ_BAABHH010000022.1"/>
</dbReference>
<organism evidence="1 2">
    <name type="scientific">Planotetraspora kaengkrachanensis</name>
    <dbReference type="NCBI Taxonomy" id="575193"/>
    <lineage>
        <taxon>Bacteria</taxon>
        <taxon>Bacillati</taxon>
        <taxon>Actinomycetota</taxon>
        <taxon>Actinomycetes</taxon>
        <taxon>Streptosporangiales</taxon>
        <taxon>Streptosporangiaceae</taxon>
        <taxon>Planotetraspora</taxon>
    </lineage>
</organism>
<evidence type="ECO:0000313" key="1">
    <source>
        <dbReference type="EMBL" id="GIG83138.1"/>
    </source>
</evidence>
<evidence type="ECO:0008006" key="3">
    <source>
        <dbReference type="Google" id="ProtNLM"/>
    </source>
</evidence>
<evidence type="ECO:0000313" key="2">
    <source>
        <dbReference type="Proteomes" id="UP000630097"/>
    </source>
</evidence>
<keyword evidence="2" id="KW-1185">Reference proteome</keyword>
<protein>
    <recommendedName>
        <fullName evidence="3">HD domain-containing protein</fullName>
    </recommendedName>
</protein>
<dbReference type="EMBL" id="BONV01000036">
    <property type="protein sequence ID" value="GIG83138.1"/>
    <property type="molecule type" value="Genomic_DNA"/>
</dbReference>
<gene>
    <name evidence="1" type="ORF">Pka01_62650</name>
</gene>
<dbReference type="Proteomes" id="UP000630097">
    <property type="component" value="Unassembled WGS sequence"/>
</dbReference>
<accession>A0A8J3PY22</accession>
<reference evidence="1 2" key="1">
    <citation type="submission" date="2021-01" db="EMBL/GenBank/DDBJ databases">
        <title>Whole genome shotgun sequence of Planotetraspora kaengkrachanensis NBRC 104272.</title>
        <authorList>
            <person name="Komaki H."/>
            <person name="Tamura T."/>
        </authorList>
    </citation>
    <scope>NUCLEOTIDE SEQUENCE [LARGE SCALE GENOMIC DNA]</scope>
    <source>
        <strain evidence="1 2">NBRC 104272</strain>
    </source>
</reference>